<evidence type="ECO:0000256" key="5">
    <source>
        <dbReference type="SAM" id="MobiDB-lite"/>
    </source>
</evidence>
<evidence type="ECO:0000256" key="4">
    <source>
        <dbReference type="PROSITE-ProRule" id="PRU00175"/>
    </source>
</evidence>
<evidence type="ECO:0000313" key="8">
    <source>
        <dbReference type="Proteomes" id="UP001187192"/>
    </source>
</evidence>
<evidence type="ECO:0000256" key="3">
    <source>
        <dbReference type="ARBA" id="ARBA00022833"/>
    </source>
</evidence>
<reference evidence="7" key="1">
    <citation type="submission" date="2023-07" db="EMBL/GenBank/DDBJ databases">
        <title>draft genome sequence of fig (Ficus carica).</title>
        <authorList>
            <person name="Takahashi T."/>
            <person name="Nishimura K."/>
        </authorList>
    </citation>
    <scope>NUCLEOTIDE SEQUENCE</scope>
</reference>
<evidence type="ECO:0000259" key="6">
    <source>
        <dbReference type="PROSITE" id="PS50089"/>
    </source>
</evidence>
<accession>A0AA88A369</accession>
<protein>
    <recommendedName>
        <fullName evidence="6">RING-type domain-containing protein</fullName>
    </recommendedName>
</protein>
<feature type="region of interest" description="Disordered" evidence="5">
    <location>
        <begin position="178"/>
        <end position="230"/>
    </location>
</feature>
<dbReference type="InterPro" id="IPR001841">
    <property type="entry name" value="Znf_RING"/>
</dbReference>
<evidence type="ECO:0000256" key="2">
    <source>
        <dbReference type="ARBA" id="ARBA00022771"/>
    </source>
</evidence>
<dbReference type="Proteomes" id="UP001187192">
    <property type="component" value="Unassembled WGS sequence"/>
</dbReference>
<feature type="compositionally biased region" description="Basic and acidic residues" evidence="5">
    <location>
        <begin position="221"/>
        <end position="230"/>
    </location>
</feature>
<dbReference type="PANTHER" id="PTHR47361:SF4">
    <property type="entry name" value="RING_U-BOX SUPERFAMILY PROTEIN"/>
    <property type="match status" value="1"/>
</dbReference>
<dbReference type="SMART" id="SM00184">
    <property type="entry name" value="RING"/>
    <property type="match status" value="1"/>
</dbReference>
<organism evidence="7 8">
    <name type="scientific">Ficus carica</name>
    <name type="common">Common fig</name>
    <dbReference type="NCBI Taxonomy" id="3494"/>
    <lineage>
        <taxon>Eukaryota</taxon>
        <taxon>Viridiplantae</taxon>
        <taxon>Streptophyta</taxon>
        <taxon>Embryophyta</taxon>
        <taxon>Tracheophyta</taxon>
        <taxon>Spermatophyta</taxon>
        <taxon>Magnoliopsida</taxon>
        <taxon>eudicotyledons</taxon>
        <taxon>Gunneridae</taxon>
        <taxon>Pentapetalae</taxon>
        <taxon>rosids</taxon>
        <taxon>fabids</taxon>
        <taxon>Rosales</taxon>
        <taxon>Moraceae</taxon>
        <taxon>Ficeae</taxon>
        <taxon>Ficus</taxon>
    </lineage>
</organism>
<keyword evidence="3" id="KW-0862">Zinc</keyword>
<dbReference type="InterPro" id="IPR013083">
    <property type="entry name" value="Znf_RING/FYVE/PHD"/>
</dbReference>
<dbReference type="PROSITE" id="PS00518">
    <property type="entry name" value="ZF_RING_1"/>
    <property type="match status" value="1"/>
</dbReference>
<feature type="domain" description="RING-type" evidence="6">
    <location>
        <begin position="40"/>
        <end position="83"/>
    </location>
</feature>
<evidence type="ECO:0000256" key="1">
    <source>
        <dbReference type="ARBA" id="ARBA00022723"/>
    </source>
</evidence>
<name>A0AA88A369_FICCA</name>
<keyword evidence="8" id="KW-1185">Reference proteome</keyword>
<proteinExistence type="predicted"/>
<sequence>MDVVEQIPTALHELSIEDQGEKGKNSEKQEKGFGNHGGVCAICLDKIELQEIALVKGCEHAYCVNCILQWATYSKNPTCPQCKHSFEFLNLHRSLDGSIHDYMFEESVCLLLRATWFKLLTVEDQVNAYPEIEECDFYEEEEYLDDDLDEVYLSGPSSSIRIGNRRWGDNGFVRAGRQEARPRPVYRSNAQDSGGAGTSSQTAQKEAAKAKTGRRAKRALKREAADKAAAAKHEQHLARLDSDFIASCDQSDALVLSPSPSNLRLRSARLAGECKGPIARVVTLHAVSGHKGHCKKLSPHGWQSRWGCYPYMFY</sequence>
<comment type="caution">
    <text evidence="7">The sequence shown here is derived from an EMBL/GenBank/DDBJ whole genome shotgun (WGS) entry which is preliminary data.</text>
</comment>
<dbReference type="Pfam" id="PF13639">
    <property type="entry name" value="zf-RING_2"/>
    <property type="match status" value="1"/>
</dbReference>
<dbReference type="GO" id="GO:0008270">
    <property type="term" value="F:zinc ion binding"/>
    <property type="evidence" value="ECO:0007669"/>
    <property type="project" value="UniProtKB-KW"/>
</dbReference>
<dbReference type="PROSITE" id="PS50089">
    <property type="entry name" value="ZF_RING_2"/>
    <property type="match status" value="1"/>
</dbReference>
<feature type="compositionally biased region" description="Basic residues" evidence="5">
    <location>
        <begin position="211"/>
        <end position="220"/>
    </location>
</feature>
<keyword evidence="1" id="KW-0479">Metal-binding</keyword>
<dbReference type="InterPro" id="IPR017907">
    <property type="entry name" value="Znf_RING_CS"/>
</dbReference>
<dbReference type="AlphaFoldDB" id="A0AA88A369"/>
<dbReference type="EMBL" id="BTGU01000017">
    <property type="protein sequence ID" value="GMN43702.1"/>
    <property type="molecule type" value="Genomic_DNA"/>
</dbReference>
<dbReference type="Gene3D" id="3.30.40.10">
    <property type="entry name" value="Zinc/RING finger domain, C3HC4 (zinc finger)"/>
    <property type="match status" value="1"/>
</dbReference>
<gene>
    <name evidence="7" type="ORF">TIFTF001_012905</name>
</gene>
<evidence type="ECO:0000313" key="7">
    <source>
        <dbReference type="EMBL" id="GMN43702.1"/>
    </source>
</evidence>
<dbReference type="SUPFAM" id="SSF57850">
    <property type="entry name" value="RING/U-box"/>
    <property type="match status" value="1"/>
</dbReference>
<keyword evidence="2 4" id="KW-0863">Zinc-finger</keyword>
<dbReference type="PANTHER" id="PTHR47361">
    <property type="entry name" value="RING/U-BOX SUPERFAMILY PROTEIN"/>
    <property type="match status" value="1"/>
</dbReference>